<dbReference type="InterPro" id="IPR001680">
    <property type="entry name" value="WD40_rpt"/>
</dbReference>
<reference evidence="7 8" key="2">
    <citation type="journal article" date="2012" name="Open Biol.">
        <title>Characteristics of nucleosomes and linker DNA regions on the genome of the basidiomycete Mixia osmundae revealed by mono- and dinucleosome mapping.</title>
        <authorList>
            <person name="Nishida H."/>
            <person name="Kondo S."/>
            <person name="Matsumoto T."/>
            <person name="Suzuki Y."/>
            <person name="Yoshikawa H."/>
            <person name="Taylor T.D."/>
            <person name="Sugiyama J."/>
        </authorList>
    </citation>
    <scope>NUCLEOTIDE SEQUENCE [LARGE SCALE GENOMIC DNA]</scope>
    <source>
        <strain evidence="8">CBS 9802 / IAM 14324 / JCM 22182 / KY 12970</strain>
    </source>
</reference>
<gene>
    <name evidence="7" type="primary">Mo00173</name>
    <name evidence="7" type="ORF">E5Q_00173</name>
</gene>
<keyword evidence="2 5" id="KW-0853">WD repeat</keyword>
<feature type="compositionally biased region" description="Low complexity" evidence="6">
    <location>
        <begin position="28"/>
        <end position="40"/>
    </location>
</feature>
<feature type="compositionally biased region" description="Polar residues" evidence="6">
    <location>
        <begin position="81"/>
        <end position="97"/>
    </location>
</feature>
<evidence type="ECO:0000256" key="1">
    <source>
        <dbReference type="ARBA" id="ARBA00004123"/>
    </source>
</evidence>
<dbReference type="STRING" id="764103.G7DSH1"/>
<feature type="repeat" description="WD" evidence="5">
    <location>
        <begin position="342"/>
        <end position="383"/>
    </location>
</feature>
<dbReference type="Gene3D" id="2.130.10.10">
    <property type="entry name" value="YVTN repeat-like/Quinoprotein amine dehydrogenase"/>
    <property type="match status" value="1"/>
</dbReference>
<feature type="repeat" description="WD" evidence="5">
    <location>
        <begin position="530"/>
        <end position="557"/>
    </location>
</feature>
<reference evidence="7 8" key="1">
    <citation type="journal article" date="2011" name="J. Gen. Appl. Microbiol.">
        <title>Draft genome sequencing of the enigmatic basidiomycete Mixia osmundae.</title>
        <authorList>
            <person name="Nishida H."/>
            <person name="Nagatsuka Y."/>
            <person name="Sugiyama J."/>
        </authorList>
    </citation>
    <scope>NUCLEOTIDE SEQUENCE [LARGE SCALE GENOMIC DNA]</scope>
    <source>
        <strain evidence="8">CBS 9802 / IAM 14324 / JCM 22182 / KY 12970</strain>
    </source>
</reference>
<feature type="region of interest" description="Disordered" evidence="6">
    <location>
        <begin position="1"/>
        <end position="156"/>
    </location>
</feature>
<dbReference type="PANTHER" id="PTHR19865:SF0">
    <property type="entry name" value="U3 SMALL NUCLEOLAR RNA-INTERACTING PROTEIN 2"/>
    <property type="match status" value="1"/>
</dbReference>
<dbReference type="InterPro" id="IPR015943">
    <property type="entry name" value="WD40/YVTN_repeat-like_dom_sf"/>
</dbReference>
<feature type="compositionally biased region" description="Acidic residues" evidence="6">
    <location>
        <begin position="108"/>
        <end position="121"/>
    </location>
</feature>
<evidence type="ECO:0000256" key="3">
    <source>
        <dbReference type="ARBA" id="ARBA00022737"/>
    </source>
</evidence>
<proteinExistence type="predicted"/>
<dbReference type="PROSITE" id="PS50082">
    <property type="entry name" value="WD_REPEATS_2"/>
    <property type="match status" value="5"/>
</dbReference>
<comment type="subcellular location">
    <subcellularLocation>
        <location evidence="1">Nucleus</location>
    </subcellularLocation>
</comment>
<keyword evidence="4" id="KW-0539">Nucleus</keyword>
<evidence type="ECO:0000256" key="5">
    <source>
        <dbReference type="PROSITE-ProRule" id="PRU00221"/>
    </source>
</evidence>
<evidence type="ECO:0000313" key="7">
    <source>
        <dbReference type="EMBL" id="GAA93531.1"/>
    </source>
</evidence>
<dbReference type="InterPro" id="IPR020472">
    <property type="entry name" value="WD40_PAC1"/>
</dbReference>
<dbReference type="Proteomes" id="UP000009131">
    <property type="component" value="Unassembled WGS sequence"/>
</dbReference>
<evidence type="ECO:0000256" key="6">
    <source>
        <dbReference type="SAM" id="MobiDB-lite"/>
    </source>
</evidence>
<dbReference type="SUPFAM" id="SSF50978">
    <property type="entry name" value="WD40 repeat-like"/>
    <property type="match status" value="1"/>
</dbReference>
<dbReference type="AlphaFoldDB" id="G7DSH1"/>
<evidence type="ECO:0000313" key="8">
    <source>
        <dbReference type="Proteomes" id="UP000009131"/>
    </source>
</evidence>
<accession>G7DSH1</accession>
<dbReference type="InParanoid" id="G7DSH1"/>
<protein>
    <submittedName>
        <fullName evidence="7">Uncharacterized protein</fullName>
    </submittedName>
</protein>
<feature type="repeat" description="WD" evidence="5">
    <location>
        <begin position="298"/>
        <end position="330"/>
    </location>
</feature>
<dbReference type="InterPro" id="IPR039241">
    <property type="entry name" value="Rrp9-like"/>
</dbReference>
<feature type="repeat" description="WD" evidence="5">
    <location>
        <begin position="228"/>
        <end position="269"/>
    </location>
</feature>
<dbReference type="Pfam" id="PF00400">
    <property type="entry name" value="WD40"/>
    <property type="match status" value="6"/>
</dbReference>
<evidence type="ECO:0000256" key="2">
    <source>
        <dbReference type="ARBA" id="ARBA00022574"/>
    </source>
</evidence>
<organism evidence="7 8">
    <name type="scientific">Mixia osmundae (strain CBS 9802 / IAM 14324 / JCM 22182 / KY 12970)</name>
    <dbReference type="NCBI Taxonomy" id="764103"/>
    <lineage>
        <taxon>Eukaryota</taxon>
        <taxon>Fungi</taxon>
        <taxon>Dikarya</taxon>
        <taxon>Basidiomycota</taxon>
        <taxon>Pucciniomycotina</taxon>
        <taxon>Mixiomycetes</taxon>
        <taxon>Mixiales</taxon>
        <taxon>Mixiaceae</taxon>
        <taxon>Mixia</taxon>
    </lineage>
</organism>
<dbReference type="InterPro" id="IPR036322">
    <property type="entry name" value="WD40_repeat_dom_sf"/>
</dbReference>
<dbReference type="OrthoDB" id="189968at2759"/>
<dbReference type="FunCoup" id="G7DSH1">
    <property type="interactions" value="555"/>
</dbReference>
<dbReference type="HOGENOM" id="CLU_014017_2_0_1"/>
<dbReference type="SMART" id="SM00320">
    <property type="entry name" value="WD40"/>
    <property type="match status" value="6"/>
</dbReference>
<dbReference type="GO" id="GO:0034511">
    <property type="term" value="F:U3 snoRNA binding"/>
    <property type="evidence" value="ECO:0007669"/>
    <property type="project" value="InterPro"/>
</dbReference>
<dbReference type="PRINTS" id="PR00320">
    <property type="entry name" value="GPROTEINBRPT"/>
</dbReference>
<dbReference type="EMBL" id="BABT02000007">
    <property type="protein sequence ID" value="GAA93531.1"/>
    <property type="molecule type" value="Genomic_DNA"/>
</dbReference>
<dbReference type="FunFam" id="2.130.10.10:FF:000899">
    <property type="entry name" value="Chromosome 15, whole genome shotgun sequence"/>
    <property type="match status" value="1"/>
</dbReference>
<keyword evidence="3" id="KW-0677">Repeat</keyword>
<dbReference type="PANTHER" id="PTHR19865">
    <property type="entry name" value="U3 SMALL NUCLEOLAR RNA INTERACTING PROTEIN 2"/>
    <property type="match status" value="1"/>
</dbReference>
<dbReference type="PROSITE" id="PS50294">
    <property type="entry name" value="WD_REPEATS_REGION"/>
    <property type="match status" value="2"/>
</dbReference>
<dbReference type="eggNOG" id="KOG0299">
    <property type="taxonomic scope" value="Eukaryota"/>
</dbReference>
<evidence type="ECO:0000256" key="4">
    <source>
        <dbReference type="ARBA" id="ARBA00023242"/>
    </source>
</evidence>
<comment type="caution">
    <text evidence="7">The sequence shown here is derived from an EMBL/GenBank/DDBJ whole genome shotgun (WGS) entry which is preliminary data.</text>
</comment>
<dbReference type="GO" id="GO:0032040">
    <property type="term" value="C:small-subunit processome"/>
    <property type="evidence" value="ECO:0007669"/>
    <property type="project" value="TreeGrafter"/>
</dbReference>
<keyword evidence="8" id="KW-1185">Reference proteome</keyword>
<feature type="repeat" description="WD" evidence="5">
    <location>
        <begin position="384"/>
        <end position="425"/>
    </location>
</feature>
<sequence length="618" mass="66758">MVNDPFFQAPSSRGSARGRGASRGRGRGANSSSSSSSRGGTLKRSHGSSFGSDDRSPAGSRGRGTAPSRSTRGNRGRGAARQTNGDVRSASNGNTNGVKRARTRKVEEDDEEADGGSEDDGPGALYDSDVASDDDAKIDEVAEEEERQDEARESAAAKRLRLAREYLARLEEDRERELAPDAFDAAVMDRDTIADRLQKDVMAESGRMHHHLASRTKSAPSRILTTPRKAHRLSVVGATISEDGQHLYTASTDGRVLQWSTNTNEPESKLALESTFSGGAKSAKAKGKAKASDSPASIQGHTGELYAMALSSNGKYLVTVGKDRMIGVWDTSAEGSKWRAGLKGHKDAISDASFRRGTTILLTSSYDRTVKLHEISTLSYVETLFGHQDKIHSLAALRSELAVTSGGRDKTVRYWKIADESQLVFRAGVANKLRSVIEGVAADEAEEEELALKRKRDKAQYLEGSTDCVAMIDDTTFLSGGDSGTICLWNTTKKKPIFSHALAHGLHEHESASEGKITSPRWITALGCLPYGDVFASGSWDGSIRLWSVHSSVKSFAAMFEIPAVGFVNSIQLVLHESEEVARKISLAASLGQEHRLGRWLKLKHAKNVALYADLPIA</sequence>
<name>G7DSH1_MIXOS</name>